<dbReference type="OrthoDB" id="313263at2157"/>
<evidence type="ECO:0000259" key="2">
    <source>
        <dbReference type="Pfam" id="PF25923"/>
    </source>
</evidence>
<evidence type="ECO:0000313" key="3">
    <source>
        <dbReference type="EMBL" id="SDX84886.1"/>
    </source>
</evidence>
<proteinExistence type="predicted"/>
<sequence>MSYPVRYYCPHCGAVFEVDREGYLSDKSVTPYPLVGWEYTVAGGDYESADGIRLTCGETETDGVRWTDERSDADDVDDPTAESPCGRDLYLSFVRFVDGEEVEPEPAVETTEIAGSGPSGPRGADGPGGPSGFSR</sequence>
<dbReference type="AlphaFoldDB" id="A0A1H3F1J7"/>
<dbReference type="RefSeq" id="WP_089766325.1">
    <property type="nucleotide sequence ID" value="NZ_FNPB01000003.1"/>
</dbReference>
<feature type="region of interest" description="Disordered" evidence="1">
    <location>
        <begin position="101"/>
        <end position="135"/>
    </location>
</feature>
<dbReference type="Pfam" id="PF25923">
    <property type="entry name" value="DUF7969"/>
    <property type="match status" value="1"/>
</dbReference>
<feature type="domain" description="DUF7969" evidence="2">
    <location>
        <begin position="1"/>
        <end position="132"/>
    </location>
</feature>
<dbReference type="EMBL" id="FNPB01000003">
    <property type="protein sequence ID" value="SDX84886.1"/>
    <property type="molecule type" value="Genomic_DNA"/>
</dbReference>
<organism evidence="3 4">
    <name type="scientific">Halobellus clavatus</name>
    <dbReference type="NCBI Taxonomy" id="660517"/>
    <lineage>
        <taxon>Archaea</taxon>
        <taxon>Methanobacteriati</taxon>
        <taxon>Methanobacteriota</taxon>
        <taxon>Stenosarchaea group</taxon>
        <taxon>Halobacteria</taxon>
        <taxon>Halobacteriales</taxon>
        <taxon>Haloferacaceae</taxon>
        <taxon>Halobellus</taxon>
    </lineage>
</organism>
<feature type="compositionally biased region" description="Acidic residues" evidence="1">
    <location>
        <begin position="71"/>
        <end position="80"/>
    </location>
</feature>
<accession>A0A1H3F1J7</accession>
<name>A0A1H3F1J7_9EURY</name>
<evidence type="ECO:0000256" key="1">
    <source>
        <dbReference type="SAM" id="MobiDB-lite"/>
    </source>
</evidence>
<feature type="region of interest" description="Disordered" evidence="1">
    <location>
        <begin position="63"/>
        <end position="84"/>
    </location>
</feature>
<keyword evidence="4" id="KW-1185">Reference proteome</keyword>
<dbReference type="InterPro" id="IPR058275">
    <property type="entry name" value="DUF7969"/>
</dbReference>
<feature type="compositionally biased region" description="Gly residues" evidence="1">
    <location>
        <begin position="117"/>
        <end position="135"/>
    </location>
</feature>
<reference evidence="4" key="1">
    <citation type="submission" date="2016-10" db="EMBL/GenBank/DDBJ databases">
        <authorList>
            <person name="Varghese N."/>
            <person name="Submissions S."/>
        </authorList>
    </citation>
    <scope>NUCLEOTIDE SEQUENCE [LARGE SCALE GENOMIC DNA]</scope>
    <source>
        <strain evidence="4">CGMCC 1.10118</strain>
    </source>
</reference>
<gene>
    <name evidence="3" type="ORF">SAMN04487946_10387</name>
</gene>
<protein>
    <recommendedName>
        <fullName evidence="2">DUF7969 domain-containing protein</fullName>
    </recommendedName>
</protein>
<dbReference type="Proteomes" id="UP000199170">
    <property type="component" value="Unassembled WGS sequence"/>
</dbReference>
<evidence type="ECO:0000313" key="4">
    <source>
        <dbReference type="Proteomes" id="UP000199170"/>
    </source>
</evidence>